<protein>
    <submittedName>
        <fullName evidence="2">Uncharacterized protein</fullName>
    </submittedName>
</protein>
<dbReference type="OrthoDB" id="3242376at2759"/>
<feature type="transmembrane region" description="Helical" evidence="1">
    <location>
        <begin position="141"/>
        <end position="161"/>
    </location>
</feature>
<dbReference type="STRING" id="205917.A0A4Y9YW12"/>
<gene>
    <name evidence="2" type="ORF">EVG20_g4604</name>
</gene>
<feature type="transmembrane region" description="Helical" evidence="1">
    <location>
        <begin position="193"/>
        <end position="220"/>
    </location>
</feature>
<keyword evidence="1" id="KW-1133">Transmembrane helix</keyword>
<evidence type="ECO:0000256" key="1">
    <source>
        <dbReference type="SAM" id="Phobius"/>
    </source>
</evidence>
<feature type="transmembrane region" description="Helical" evidence="1">
    <location>
        <begin position="241"/>
        <end position="262"/>
    </location>
</feature>
<keyword evidence="1" id="KW-0812">Transmembrane</keyword>
<keyword evidence="3" id="KW-1185">Reference proteome</keyword>
<organism evidence="2 3">
    <name type="scientific">Dentipellis fragilis</name>
    <dbReference type="NCBI Taxonomy" id="205917"/>
    <lineage>
        <taxon>Eukaryota</taxon>
        <taxon>Fungi</taxon>
        <taxon>Dikarya</taxon>
        <taxon>Basidiomycota</taxon>
        <taxon>Agaricomycotina</taxon>
        <taxon>Agaricomycetes</taxon>
        <taxon>Russulales</taxon>
        <taxon>Hericiaceae</taxon>
        <taxon>Dentipellis</taxon>
    </lineage>
</organism>
<reference evidence="2 3" key="1">
    <citation type="submission" date="2019-02" db="EMBL/GenBank/DDBJ databases">
        <title>Genome sequencing of the rare red list fungi Dentipellis fragilis.</title>
        <authorList>
            <person name="Buettner E."/>
            <person name="Kellner H."/>
        </authorList>
    </citation>
    <scope>NUCLEOTIDE SEQUENCE [LARGE SCALE GENOMIC DNA]</scope>
    <source>
        <strain evidence="2 3">DSM 105465</strain>
    </source>
</reference>
<keyword evidence="1" id="KW-0472">Membrane</keyword>
<sequence length="374" mass="41667">MADIYLSPDNPAVPAMVQTLHDMCSSNQGEQKLAPCEHISLILEVSGCLNTKGIPLTTSVQAQTVWKKKKTFNLLFFLFIRYYGPLVIIVASIGFFSVAMTPESCRHWMLFMPLGVSLPLTLLPGLIMLVRVYALYGRSKLVAAGLVAILLVQSGAGIWQITVPDSTPVPDPIDNYEFHLCMYAPPKRLAHAWSMYTCISLGYDSLVFFLTLARTSYMFWRHEGRGPRSSSLMDSLVRDGALYFASIFSINLTWVIMIFYAPSGLRDVAAIPSSCITAVLVSRITLNLRVTIYGHSDENTTNASDVPLSYLRSIRSPRTAVPVTKFSTKPPVHAPVSPSVLQIGRHCLEDFDEEHRWHEHLEASQAFRVVHSDV</sequence>
<comment type="caution">
    <text evidence="2">The sequence shown here is derived from an EMBL/GenBank/DDBJ whole genome shotgun (WGS) entry which is preliminary data.</text>
</comment>
<feature type="transmembrane region" description="Helical" evidence="1">
    <location>
        <begin position="74"/>
        <end position="96"/>
    </location>
</feature>
<accession>A0A4Y9YW12</accession>
<dbReference type="AlphaFoldDB" id="A0A4Y9YW12"/>
<feature type="transmembrane region" description="Helical" evidence="1">
    <location>
        <begin position="108"/>
        <end position="129"/>
    </location>
</feature>
<dbReference type="EMBL" id="SEOQ01000243">
    <property type="protein sequence ID" value="TFY66485.1"/>
    <property type="molecule type" value="Genomic_DNA"/>
</dbReference>
<evidence type="ECO:0000313" key="2">
    <source>
        <dbReference type="EMBL" id="TFY66485.1"/>
    </source>
</evidence>
<name>A0A4Y9YW12_9AGAM</name>
<dbReference type="Proteomes" id="UP000298327">
    <property type="component" value="Unassembled WGS sequence"/>
</dbReference>
<proteinExistence type="predicted"/>
<evidence type="ECO:0000313" key="3">
    <source>
        <dbReference type="Proteomes" id="UP000298327"/>
    </source>
</evidence>